<dbReference type="PROSITE" id="PS51186">
    <property type="entry name" value="GNAT"/>
    <property type="match status" value="1"/>
</dbReference>
<evidence type="ECO:0000313" key="3">
    <source>
        <dbReference type="Proteomes" id="UP000351155"/>
    </source>
</evidence>
<dbReference type="AlphaFoldDB" id="A0A484XUL9"/>
<dbReference type="InterPro" id="IPR000182">
    <property type="entry name" value="GNAT_dom"/>
</dbReference>
<feature type="domain" description="N-acetyltransferase" evidence="1">
    <location>
        <begin position="3"/>
        <end position="123"/>
    </location>
</feature>
<accession>A0A484XUL9</accession>
<dbReference type="Gene3D" id="3.40.630.30">
    <property type="match status" value="1"/>
</dbReference>
<organism evidence="2 3">
    <name type="scientific">Enterobacter cancerogenus</name>
    <dbReference type="NCBI Taxonomy" id="69218"/>
    <lineage>
        <taxon>Bacteria</taxon>
        <taxon>Pseudomonadati</taxon>
        <taxon>Pseudomonadota</taxon>
        <taxon>Gammaproteobacteria</taxon>
        <taxon>Enterobacterales</taxon>
        <taxon>Enterobacteriaceae</taxon>
        <taxon>Enterobacter</taxon>
        <taxon>Enterobacter cloacae complex</taxon>
    </lineage>
</organism>
<protein>
    <submittedName>
        <fullName evidence="2">N-acetyltransferase GCN5</fullName>
    </submittedName>
</protein>
<reference evidence="2 3" key="1">
    <citation type="submission" date="2019-03" db="EMBL/GenBank/DDBJ databases">
        <authorList>
            <consortium name="Pathogen Informatics"/>
        </authorList>
    </citation>
    <scope>NUCLEOTIDE SEQUENCE [LARGE SCALE GENOMIC DNA]</scope>
    <source>
        <strain evidence="2 3">NCTC12126</strain>
    </source>
</reference>
<dbReference type="CDD" id="cd04301">
    <property type="entry name" value="NAT_SF"/>
    <property type="match status" value="1"/>
</dbReference>
<keyword evidence="2" id="KW-0808">Transferase</keyword>
<proteinExistence type="predicted"/>
<dbReference type="GO" id="GO:0016747">
    <property type="term" value="F:acyltransferase activity, transferring groups other than amino-acyl groups"/>
    <property type="evidence" value="ECO:0007669"/>
    <property type="project" value="InterPro"/>
</dbReference>
<name>A0A484XUL9_9ENTR</name>
<sequence>MAVTVRALREDDYPRWRTLWDGYTHFYDCELDESVTASTWQRALNPDSALFCRVAEIEGKVVGFALCVLHDGTWSTAPICYLEDLFVDAEVRGGGGREGVNRCADGRGQARRVVKTLLGHPTK</sequence>
<dbReference type="Proteomes" id="UP000351155">
    <property type="component" value="Unassembled WGS sequence"/>
</dbReference>
<evidence type="ECO:0000259" key="1">
    <source>
        <dbReference type="PROSITE" id="PS51186"/>
    </source>
</evidence>
<dbReference type="EMBL" id="CAADIW010000021">
    <property type="protein sequence ID" value="VFS25839.1"/>
    <property type="molecule type" value="Genomic_DNA"/>
</dbReference>
<evidence type="ECO:0000313" key="2">
    <source>
        <dbReference type="EMBL" id="VFS25839.1"/>
    </source>
</evidence>
<dbReference type="SUPFAM" id="SSF55729">
    <property type="entry name" value="Acyl-CoA N-acyltransferases (Nat)"/>
    <property type="match status" value="1"/>
</dbReference>
<dbReference type="Pfam" id="PF00583">
    <property type="entry name" value="Acetyltransf_1"/>
    <property type="match status" value="1"/>
</dbReference>
<dbReference type="InterPro" id="IPR016181">
    <property type="entry name" value="Acyl_CoA_acyltransferase"/>
</dbReference>
<gene>
    <name evidence="2" type="ORF">NCTC12126_02331</name>
</gene>